<dbReference type="PATRIC" id="fig|1398.22.peg.3848"/>
<evidence type="ECO:0000313" key="2">
    <source>
        <dbReference type="Proteomes" id="UP000070376"/>
    </source>
</evidence>
<accession>A0A133K9Y8</accession>
<dbReference type="AlphaFoldDB" id="A0A133K9Y8"/>
<dbReference type="EMBL" id="LRPN01000207">
    <property type="protein sequence ID" value="KWZ76378.1"/>
    <property type="molecule type" value="Genomic_DNA"/>
</dbReference>
<protein>
    <submittedName>
        <fullName evidence="1">Uncharacterized protein</fullName>
    </submittedName>
</protein>
<sequence>MPKLSASLPNLEILVILASPMLRKRGKMKAFLHIRASTVRKQAKLTAFLNLELAYVKKAGKNED</sequence>
<evidence type="ECO:0000313" key="1">
    <source>
        <dbReference type="EMBL" id="KWZ76378.1"/>
    </source>
</evidence>
<gene>
    <name evidence="1" type="ORF">HMPREF3213_03844</name>
</gene>
<reference evidence="2" key="1">
    <citation type="submission" date="2016-01" db="EMBL/GenBank/DDBJ databases">
        <authorList>
            <person name="Mitreva M."/>
            <person name="Pepin K.H."/>
            <person name="Mihindukulasuriya K.A."/>
            <person name="Fulton R."/>
            <person name="Fronick C."/>
            <person name="O'Laughlin M."/>
            <person name="Miner T."/>
            <person name="Herter B."/>
            <person name="Rosa B.A."/>
            <person name="Cordes M."/>
            <person name="Tomlinson C."/>
            <person name="Wollam A."/>
            <person name="Palsikar V.B."/>
            <person name="Mardis E.R."/>
            <person name="Wilson R.K."/>
        </authorList>
    </citation>
    <scope>NUCLEOTIDE SEQUENCE [LARGE SCALE GENOMIC DNA]</scope>
    <source>
        <strain evidence="2">GED7749B</strain>
    </source>
</reference>
<feature type="non-terminal residue" evidence="1">
    <location>
        <position position="64"/>
    </location>
</feature>
<proteinExistence type="predicted"/>
<organism evidence="1 2">
    <name type="scientific">Heyndrickxia coagulans</name>
    <name type="common">Weizmannia coagulans</name>
    <dbReference type="NCBI Taxonomy" id="1398"/>
    <lineage>
        <taxon>Bacteria</taxon>
        <taxon>Bacillati</taxon>
        <taxon>Bacillota</taxon>
        <taxon>Bacilli</taxon>
        <taxon>Bacillales</taxon>
        <taxon>Bacillaceae</taxon>
        <taxon>Heyndrickxia</taxon>
    </lineage>
</organism>
<dbReference type="Proteomes" id="UP000070376">
    <property type="component" value="Unassembled WGS sequence"/>
</dbReference>
<comment type="caution">
    <text evidence="1">The sequence shown here is derived from an EMBL/GenBank/DDBJ whole genome shotgun (WGS) entry which is preliminary data.</text>
</comment>
<name>A0A133K9Y8_HEYCO</name>